<name>A0A371DGJ2_9APHY</name>
<keyword evidence="4" id="KW-1185">Reference proteome</keyword>
<dbReference type="Proteomes" id="UP000256964">
    <property type="component" value="Unassembled WGS sequence"/>
</dbReference>
<evidence type="ECO:0000256" key="1">
    <source>
        <dbReference type="SAM" id="MobiDB-lite"/>
    </source>
</evidence>
<gene>
    <name evidence="3" type="ORF">OH76DRAFT_1470789</name>
</gene>
<accession>A0A371DGJ2</accession>
<feature type="region of interest" description="Disordered" evidence="1">
    <location>
        <begin position="33"/>
        <end position="93"/>
    </location>
</feature>
<dbReference type="InterPro" id="IPR003882">
    <property type="entry name" value="Pistil_extensin"/>
</dbReference>
<sequence>MPTHAKQQRYSAHGTTKFHAQYTITYYRLRPVVPDAPKQSPTSLPPDPYTRIHVPRRSSEPEQPPAYPNPRIHVPGKPSEPQQQPARPRRHSNVHEEALKAKRRRVHWADEATFIHPEKSPALEPPLAAPPPPPKPATLVKPRRPAAPVTSATPSRTAPPLPALHELLVSFPERLWDMRRRASPTFHPPYEPRYWEPVFPSSPYTAPKTLRLVFTPCPRTELSWFASVAPSGRGTHLVVGDVLRTISVELFRRGPGPGACRDLYTDHPCFAKANAARQLRAREGWSQRAYFEDGIRNVDLYHVERGFALWFRGLSPERLRSGEVVYRVRFSYA</sequence>
<dbReference type="OrthoDB" id="2752039at2759"/>
<feature type="compositionally biased region" description="Pro residues" evidence="1">
    <location>
        <begin position="123"/>
        <end position="136"/>
    </location>
</feature>
<dbReference type="EMBL" id="KZ857393">
    <property type="protein sequence ID" value="RDX51657.1"/>
    <property type="molecule type" value="Genomic_DNA"/>
</dbReference>
<dbReference type="Pfam" id="PF20415">
    <property type="entry name" value="DUF6699"/>
    <property type="match status" value="1"/>
</dbReference>
<evidence type="ECO:0000313" key="3">
    <source>
        <dbReference type="EMBL" id="RDX51657.1"/>
    </source>
</evidence>
<dbReference type="AlphaFoldDB" id="A0A371DGJ2"/>
<proteinExistence type="predicted"/>
<feature type="region of interest" description="Disordered" evidence="1">
    <location>
        <begin position="116"/>
        <end position="160"/>
    </location>
</feature>
<feature type="domain" description="DUF6699" evidence="2">
    <location>
        <begin position="176"/>
        <end position="316"/>
    </location>
</feature>
<organism evidence="3 4">
    <name type="scientific">Lentinus brumalis</name>
    <dbReference type="NCBI Taxonomy" id="2498619"/>
    <lineage>
        <taxon>Eukaryota</taxon>
        <taxon>Fungi</taxon>
        <taxon>Dikarya</taxon>
        <taxon>Basidiomycota</taxon>
        <taxon>Agaricomycotina</taxon>
        <taxon>Agaricomycetes</taxon>
        <taxon>Polyporales</taxon>
        <taxon>Polyporaceae</taxon>
        <taxon>Lentinus</taxon>
    </lineage>
</organism>
<reference evidence="3 4" key="1">
    <citation type="journal article" date="2018" name="Biotechnol. Biofuels">
        <title>Integrative visual omics of the white-rot fungus Polyporus brumalis exposes the biotechnological potential of its oxidative enzymes for delignifying raw plant biomass.</title>
        <authorList>
            <person name="Miyauchi S."/>
            <person name="Rancon A."/>
            <person name="Drula E."/>
            <person name="Hage H."/>
            <person name="Chaduli D."/>
            <person name="Favel A."/>
            <person name="Grisel S."/>
            <person name="Henrissat B."/>
            <person name="Herpoel-Gimbert I."/>
            <person name="Ruiz-Duenas F.J."/>
            <person name="Chevret D."/>
            <person name="Hainaut M."/>
            <person name="Lin J."/>
            <person name="Wang M."/>
            <person name="Pangilinan J."/>
            <person name="Lipzen A."/>
            <person name="Lesage-Meessen L."/>
            <person name="Navarro D."/>
            <person name="Riley R."/>
            <person name="Grigoriev I.V."/>
            <person name="Zhou S."/>
            <person name="Raouche S."/>
            <person name="Rosso M.N."/>
        </authorList>
    </citation>
    <scope>NUCLEOTIDE SEQUENCE [LARGE SCALE GENOMIC DNA]</scope>
    <source>
        <strain evidence="3 4">BRFM 1820</strain>
    </source>
</reference>
<evidence type="ECO:0000313" key="4">
    <source>
        <dbReference type="Proteomes" id="UP000256964"/>
    </source>
</evidence>
<dbReference type="InterPro" id="IPR046522">
    <property type="entry name" value="DUF6699"/>
</dbReference>
<dbReference type="PRINTS" id="PR01218">
    <property type="entry name" value="PSTLEXTENSIN"/>
</dbReference>
<protein>
    <recommendedName>
        <fullName evidence="2">DUF6699 domain-containing protein</fullName>
    </recommendedName>
</protein>
<evidence type="ECO:0000259" key="2">
    <source>
        <dbReference type="Pfam" id="PF20415"/>
    </source>
</evidence>